<dbReference type="STRING" id="1678841.TBC1_111328"/>
<keyword evidence="2" id="KW-1185">Reference proteome</keyword>
<dbReference type="EMBL" id="DF968182">
    <property type="protein sequence ID" value="GAP43186.1"/>
    <property type="molecule type" value="Genomic_DNA"/>
</dbReference>
<dbReference type="InterPro" id="IPR037107">
    <property type="entry name" value="Put_OMP_sf"/>
</dbReference>
<name>A0A0S7BY98_9BACT</name>
<reference evidence="1" key="1">
    <citation type="journal article" date="2015" name="Genome Announc.">
        <title>Draft Genome Sequence of Bacteroidales Strain TBC1, a Novel Isolate from a Methanogenic Wastewater Treatment System.</title>
        <authorList>
            <person name="Tourlousse D.M."/>
            <person name="Matsuura N."/>
            <person name="Sun L."/>
            <person name="Toyonaga M."/>
            <person name="Kuroda K."/>
            <person name="Ohashi A."/>
            <person name="Cruz R."/>
            <person name="Yamaguchi T."/>
            <person name="Sekiguchi Y."/>
        </authorList>
    </citation>
    <scope>NUCLEOTIDE SEQUENCE [LARGE SCALE GENOMIC DNA]</scope>
    <source>
        <strain evidence="1">TBC1</strain>
    </source>
</reference>
<accession>A0A0S7BY98</accession>
<dbReference type="AlphaFoldDB" id="A0A0S7BY98"/>
<evidence type="ECO:0000313" key="2">
    <source>
        <dbReference type="Proteomes" id="UP000053091"/>
    </source>
</evidence>
<dbReference type="Pfam" id="PF09982">
    <property type="entry name" value="LpxR"/>
    <property type="match status" value="1"/>
</dbReference>
<protein>
    <submittedName>
        <fullName evidence="1">Uncharacterized protein</fullName>
    </submittedName>
</protein>
<gene>
    <name evidence="1" type="ORF">TBC1_111328</name>
</gene>
<organism evidence="1">
    <name type="scientific">Lentimicrobium saccharophilum</name>
    <dbReference type="NCBI Taxonomy" id="1678841"/>
    <lineage>
        <taxon>Bacteria</taxon>
        <taxon>Pseudomonadati</taxon>
        <taxon>Bacteroidota</taxon>
        <taxon>Bacteroidia</taxon>
        <taxon>Bacteroidales</taxon>
        <taxon>Lentimicrobiaceae</taxon>
        <taxon>Lentimicrobium</taxon>
    </lineage>
</organism>
<dbReference type="OrthoDB" id="622552at2"/>
<evidence type="ECO:0000313" key="1">
    <source>
        <dbReference type="EMBL" id="GAP43186.1"/>
    </source>
</evidence>
<dbReference type="Gene3D" id="2.40.128.140">
    <property type="entry name" value="Outer membrane protein"/>
    <property type="match status" value="1"/>
</dbReference>
<sequence length="547" mass="60621">MKCRLLRDYAYFYIIIPHFADIACMKRATIILLAIVASLSYSCRKSKTGSEKDPGSVIATETVVEISGPQVLLIYPGPKQADSLKKIIGAEAFYRISDQNGSHFNELRNNLDGTGITTTVSESTRFRFIADDGAITVTDLSRLGSPWQVLIFTGNGTPTLAAPEDAIMQSRLLFGLPEKDRSHTSLKPNKKPVKSKLSTFRHADVTKDTLPAPTAPLVRETTLRLVLPPGTEPPSNRNETSGFRVVTSYISPVHRFRLEFENDIFSNTDRYYTNGVMLGYTAPGLINLPVNRLMLPPGHNSIVHASLSLHHAMFTPFTTKNPPLLDGDRPYASTLFLRYSQTSECAEEGIILTSAIEAGVIGDAALGRYFQKSVHATVPTNDEPLGWETQIQNDVVLSYYANISKLLMQRRNAEVFATASAKAGTLHTYAALGMDAIAGEFTSGLTPVPYSYSELNQKPVKWQYGIRGGLEFRIIGYDASLQGGITNKQNIYTLNAEEIERLVAALHLGIFARYRKLGIQVSQNYLSREIREGRQHFWGQVGLDYTW</sequence>
<dbReference type="Proteomes" id="UP000053091">
    <property type="component" value="Unassembled WGS sequence"/>
</dbReference>
<dbReference type="InterPro" id="IPR018707">
    <property type="entry name" value="LpxR"/>
</dbReference>
<dbReference type="RefSeq" id="WP_062040000.1">
    <property type="nucleotide sequence ID" value="NZ_DF968182.1"/>
</dbReference>
<proteinExistence type="predicted"/>